<dbReference type="RefSeq" id="WP_150011041.1">
    <property type="nucleotide sequence ID" value="NZ_VWSG01000003.1"/>
</dbReference>
<keyword evidence="1" id="KW-0812">Transmembrane</keyword>
<evidence type="ECO:0000313" key="2">
    <source>
        <dbReference type="EMBL" id="KAA5535874.1"/>
    </source>
</evidence>
<gene>
    <name evidence="2" type="ORF">F0460_05400</name>
</gene>
<dbReference type="AlphaFoldDB" id="A0A5M6CL74"/>
<proteinExistence type="predicted"/>
<keyword evidence="1" id="KW-0472">Membrane</keyword>
<sequence length="215" mass="25014">MDKLTQKLLKTFLISGNAFFALLGITFIAVQIWPVIWDEWNAYKKGDDLTSAKITNIRILKNDYYSQTFIDSLEEKSLDLWHEERAKNDMLSPNGAGDYHLETANDEYKLQFINQKDTLVYAEFERSFNPYTNKPLTSTGNNYYSELPFPKDIINDKLQLVLKKKDSVFAIFEPFVLQENLKIGKGFEGRKNKEIKLKSTNGKLIVYVEFELNNQ</sequence>
<keyword evidence="1" id="KW-1133">Transmembrane helix</keyword>
<dbReference type="Proteomes" id="UP000325141">
    <property type="component" value="Unassembled WGS sequence"/>
</dbReference>
<comment type="caution">
    <text evidence="2">The sequence shown here is derived from an EMBL/GenBank/DDBJ whole genome shotgun (WGS) entry which is preliminary data.</text>
</comment>
<protein>
    <submittedName>
        <fullName evidence="2">Uncharacterized protein</fullName>
    </submittedName>
</protein>
<feature type="transmembrane region" description="Helical" evidence="1">
    <location>
        <begin position="12"/>
        <end position="33"/>
    </location>
</feature>
<name>A0A5M6CL74_9FLAO</name>
<reference evidence="2 3" key="1">
    <citation type="submission" date="2019-09" db="EMBL/GenBank/DDBJ databases">
        <title>Genome sequence and assembly of Flavobacterium sp.</title>
        <authorList>
            <person name="Chhetri G."/>
        </authorList>
    </citation>
    <scope>NUCLEOTIDE SEQUENCE [LARGE SCALE GENOMIC DNA]</scope>
    <source>
        <strain evidence="2 3">SNL9</strain>
    </source>
</reference>
<organism evidence="2 3">
    <name type="scientific">Paenimyroides baculatum</name>
    <dbReference type="NCBI Taxonomy" id="2608000"/>
    <lineage>
        <taxon>Bacteria</taxon>
        <taxon>Pseudomonadati</taxon>
        <taxon>Bacteroidota</taxon>
        <taxon>Flavobacteriia</taxon>
        <taxon>Flavobacteriales</taxon>
        <taxon>Flavobacteriaceae</taxon>
        <taxon>Paenimyroides</taxon>
    </lineage>
</organism>
<evidence type="ECO:0000313" key="3">
    <source>
        <dbReference type="Proteomes" id="UP000325141"/>
    </source>
</evidence>
<keyword evidence="3" id="KW-1185">Reference proteome</keyword>
<accession>A0A5M6CL74</accession>
<dbReference type="EMBL" id="VWSG01000003">
    <property type="protein sequence ID" value="KAA5535874.1"/>
    <property type="molecule type" value="Genomic_DNA"/>
</dbReference>
<evidence type="ECO:0000256" key="1">
    <source>
        <dbReference type="SAM" id="Phobius"/>
    </source>
</evidence>